<reference evidence="2" key="1">
    <citation type="journal article" date="2020" name="Fungal Divers.">
        <title>Resolving the Mortierellaceae phylogeny through synthesis of multi-gene phylogenetics and phylogenomics.</title>
        <authorList>
            <person name="Vandepol N."/>
            <person name="Liber J."/>
            <person name="Desiro A."/>
            <person name="Na H."/>
            <person name="Kennedy M."/>
            <person name="Barry K."/>
            <person name="Grigoriev I.V."/>
            <person name="Miller A.N."/>
            <person name="O'Donnell K."/>
            <person name="Stajich J.E."/>
            <person name="Bonito G."/>
        </authorList>
    </citation>
    <scope>NUCLEOTIDE SEQUENCE</scope>
    <source>
        <strain evidence="2">NRRL 28262</strain>
    </source>
</reference>
<feature type="region of interest" description="Disordered" evidence="1">
    <location>
        <begin position="1028"/>
        <end position="1054"/>
    </location>
</feature>
<keyword evidence="3" id="KW-1185">Reference proteome</keyword>
<feature type="region of interest" description="Disordered" evidence="1">
    <location>
        <begin position="56"/>
        <end position="77"/>
    </location>
</feature>
<comment type="caution">
    <text evidence="2">The sequence shown here is derived from an EMBL/GenBank/DDBJ whole genome shotgun (WGS) entry which is preliminary data.</text>
</comment>
<feature type="compositionally biased region" description="Basic and acidic residues" evidence="1">
    <location>
        <begin position="167"/>
        <end position="180"/>
    </location>
</feature>
<feature type="compositionally biased region" description="Low complexity" evidence="1">
    <location>
        <begin position="181"/>
        <end position="198"/>
    </location>
</feature>
<dbReference type="EMBL" id="JAAAIL010000370">
    <property type="protein sequence ID" value="KAG0276444.1"/>
    <property type="molecule type" value="Genomic_DNA"/>
</dbReference>
<evidence type="ECO:0000313" key="3">
    <source>
        <dbReference type="Proteomes" id="UP001194580"/>
    </source>
</evidence>
<feature type="compositionally biased region" description="Low complexity" evidence="1">
    <location>
        <begin position="56"/>
        <end position="76"/>
    </location>
</feature>
<feature type="compositionally biased region" description="Basic and acidic residues" evidence="1">
    <location>
        <begin position="1036"/>
        <end position="1046"/>
    </location>
</feature>
<gene>
    <name evidence="2" type="ORF">BGZ95_007527</name>
</gene>
<protein>
    <submittedName>
        <fullName evidence="2">Uncharacterized protein</fullName>
    </submittedName>
</protein>
<evidence type="ECO:0000313" key="2">
    <source>
        <dbReference type="EMBL" id="KAG0276444.1"/>
    </source>
</evidence>
<feature type="region of interest" description="Disordered" evidence="1">
    <location>
        <begin position="158"/>
        <end position="257"/>
    </location>
</feature>
<sequence>MVQTTTARTAAQAQDQARYLATLYPPWCLLHLLLQHHKPLVSTLLLEELLDNPFVSTSSSYSTTATSTSTTANPSPSHFPAALRSESMSEPGLSLQRPRAKLSRHLIQRLHFGYYGNRRLLSESAVRYLTARARLEYGYFPIRGRAFWYVSQEDIDNNNHQAQQQEEEGKSDKGGRDKKSSGSSALRQPPQQQQQQPGEGTGTEDTDPTANKDDDLFMLTNPESSTSLGRQQGGGGVGRGTNNDGKTEQLNKQEQQQKMAKAQRKCEEREEILLLMEATRFCERNLPDNTTTESLSPGSPYFGQLETGIYWRQVAFTKWIDSVEGLSNKELAKIPPSPFLCRRADSAWMEHMEQLPSTSTPILLPSQKSRNRVLQDLHSTQDDARFFQIATGIFDSLATHPKKLRRPARPLIDGPFKLSLEVLRSLIFDYGYLPLPEDYNQRKLHYSGGDRMPAGDDEKFPSDGSHVVNKRGLKGEGTSIWYFYDLQRIEIMVVYLMHRAPDVLTWMFENGLELEPSLGPGIQTFSRTLLLQCCLPGCHAMVRHVYRTSAQSMAFTNPLNIINRVNEELLGLGNKPRRVEFQRQDFVNALKGVPAAHLSDSLAILTGVGMDTTVVQDRLLELLQIPGGPSSLDVEKSVLSILYKQASKPSPPGLNNDPLLAMLDIQLEPSETSQGEGYINPQVLQRVSGADIVNKAIRETFAVQMDMSKVRDREWKTAFEEILIEFETGSWRVHPNVSEWVLDNLDWSQPAFSICFDHALMEALAGILEWNEAQVVRLRDWVQHEENEAEMKYIPTGSRWAEVKKQLLTVPGDLLGDGRDLMEDIQYESRSDLGQMPENWIGLNIEWTTNEEVDQTTSEIVASMPQGSELIRMGQDGHLMLDNGCLDQGLLFCDPLSGEFPALNTNGNVHEFLMKDAVVEEKHLIWLALGLVTESFQGERVVEVLQYGQTEAATIPSGRSVLAKMVCSPEAYQLVWMVVVAYLRQTATLADERSSTPVAAAMAAAKSESTNSLWSWIAADDLEVRQEVQQEVQQEEYSRDNSHERTPTPTISQGSFSSWVSNVRTLKLLLTDRLGLDAWLMIEMLSEIEDDLEDAVAAGDLDVGEHTHGHYHEQDDL</sequence>
<organism evidence="2 3">
    <name type="scientific">Linnemannia exigua</name>
    <dbReference type="NCBI Taxonomy" id="604196"/>
    <lineage>
        <taxon>Eukaryota</taxon>
        <taxon>Fungi</taxon>
        <taxon>Fungi incertae sedis</taxon>
        <taxon>Mucoromycota</taxon>
        <taxon>Mortierellomycotina</taxon>
        <taxon>Mortierellomycetes</taxon>
        <taxon>Mortierellales</taxon>
        <taxon>Mortierellaceae</taxon>
        <taxon>Linnemannia</taxon>
    </lineage>
</organism>
<name>A0AAD4H8Y7_9FUNG</name>
<evidence type="ECO:0000256" key="1">
    <source>
        <dbReference type="SAM" id="MobiDB-lite"/>
    </source>
</evidence>
<dbReference type="Proteomes" id="UP001194580">
    <property type="component" value="Unassembled WGS sequence"/>
</dbReference>
<proteinExistence type="predicted"/>
<accession>A0AAD4H8Y7</accession>
<dbReference type="AlphaFoldDB" id="A0AAD4H8Y7"/>